<dbReference type="SUPFAM" id="SSF143120">
    <property type="entry name" value="YefM-like"/>
    <property type="match status" value="1"/>
</dbReference>
<accession>A0A1R7QFP7</accession>
<protein>
    <recommendedName>
        <fullName evidence="2">Antitoxin</fullName>
    </recommendedName>
</protein>
<dbReference type="InterPro" id="IPR006442">
    <property type="entry name" value="Antitoxin_Phd/YefM"/>
</dbReference>
<dbReference type="EMBL" id="FUUY01000010">
    <property type="protein sequence ID" value="SJX23099.1"/>
    <property type="molecule type" value="Genomic_DNA"/>
</dbReference>
<dbReference type="Gene3D" id="3.40.1620.10">
    <property type="entry name" value="YefM-like domain"/>
    <property type="match status" value="1"/>
</dbReference>
<evidence type="ECO:0000313" key="5">
    <source>
        <dbReference type="EMBL" id="SJX23099.1"/>
    </source>
</evidence>
<dbReference type="Pfam" id="PF02604">
    <property type="entry name" value="PhdYeFM_antitox"/>
    <property type="match status" value="1"/>
</dbReference>
<dbReference type="AlphaFoldDB" id="A0A1R7QFP7"/>
<evidence type="ECO:0000313" key="6">
    <source>
        <dbReference type="Proteomes" id="UP000196240"/>
    </source>
</evidence>
<dbReference type="Proteomes" id="UP001161099">
    <property type="component" value="Unassembled WGS sequence"/>
</dbReference>
<dbReference type="EMBL" id="JAOCLH010000016">
    <property type="protein sequence ID" value="MDH2172703.1"/>
    <property type="molecule type" value="Genomic_DNA"/>
</dbReference>
<dbReference type="RefSeq" id="WP_004981514.1">
    <property type="nucleotide sequence ID" value="NZ_BKWH01000019.1"/>
</dbReference>
<dbReference type="Proteomes" id="UP000196240">
    <property type="component" value="Unassembled WGS sequence"/>
</dbReference>
<evidence type="ECO:0000313" key="3">
    <source>
        <dbReference type="EMBL" id="MDH0656574.1"/>
    </source>
</evidence>
<proteinExistence type="inferred from homology"/>
<evidence type="ECO:0000256" key="1">
    <source>
        <dbReference type="ARBA" id="ARBA00009981"/>
    </source>
</evidence>
<organism evidence="5 6">
    <name type="scientific">Acinetobacter johnsonii</name>
    <dbReference type="NCBI Taxonomy" id="40214"/>
    <lineage>
        <taxon>Bacteria</taxon>
        <taxon>Pseudomonadati</taxon>
        <taxon>Pseudomonadota</taxon>
        <taxon>Gammaproteobacteria</taxon>
        <taxon>Moraxellales</taxon>
        <taxon>Moraxellaceae</taxon>
        <taxon>Acinetobacter</taxon>
    </lineage>
</organism>
<dbReference type="EMBL" id="JAOCDR010000023">
    <property type="protein sequence ID" value="MDH0656574.1"/>
    <property type="molecule type" value="Genomic_DNA"/>
</dbReference>
<sequence>MESFNCSNAKALLSMIMDKAVAGDPVEITRKGRESAVMISKASYEAYKKAEFEAKFPKQSESY</sequence>
<gene>
    <name evidence="5" type="ORF">ACNJC6_02755</name>
    <name evidence="3" type="ORF">N5D11_10640</name>
    <name evidence="4" type="ORF">N5J46_09745</name>
</gene>
<name>A0A1R7QFP7_ACIJO</name>
<evidence type="ECO:0000256" key="2">
    <source>
        <dbReference type="RuleBase" id="RU362080"/>
    </source>
</evidence>
<reference evidence="5 6" key="1">
    <citation type="submission" date="2017-02" db="EMBL/GenBank/DDBJ databases">
        <authorList>
            <person name="Peterson S.W."/>
        </authorList>
    </citation>
    <scope>NUCLEOTIDE SEQUENCE [LARGE SCALE GENOMIC DNA]</scope>
    <source>
        <strain evidence="5">C6</strain>
    </source>
</reference>
<dbReference type="NCBIfam" id="TIGR01552">
    <property type="entry name" value="phd_fam"/>
    <property type="match status" value="1"/>
</dbReference>
<dbReference type="Proteomes" id="UP001162261">
    <property type="component" value="Unassembled WGS sequence"/>
</dbReference>
<evidence type="ECO:0000313" key="4">
    <source>
        <dbReference type="EMBL" id="MDH2172703.1"/>
    </source>
</evidence>
<dbReference type="GeneID" id="56339053"/>
<comment type="similarity">
    <text evidence="1 2">Belongs to the phD/YefM antitoxin family.</text>
</comment>
<comment type="function">
    <text evidence="2">Antitoxin component of a type II toxin-antitoxin (TA) system.</text>
</comment>
<dbReference type="InterPro" id="IPR036165">
    <property type="entry name" value="YefM-like_sf"/>
</dbReference>
<reference evidence="3" key="2">
    <citation type="submission" date="2022-09" db="EMBL/GenBank/DDBJ databases">
        <title>Intensive care unit water sources are persistently colonized with multi-drug resistant bacteria and are the site of extensive horizontal gene transfer of antibiotic resistance genes.</title>
        <authorList>
            <person name="Diorio-Toth L."/>
        </authorList>
    </citation>
    <scope>NUCLEOTIDE SEQUENCE</scope>
    <source>
        <strain evidence="4">GD03649</strain>
        <strain evidence="3">GD03851</strain>
    </source>
</reference>